<keyword evidence="2" id="KW-1185">Reference proteome</keyword>
<reference evidence="1 2" key="1">
    <citation type="submission" date="2017-07" db="EMBL/GenBank/DDBJ databases">
        <title>Draft Genome Sequences of Select Purple Nonsulfur Bacteria.</title>
        <authorList>
            <person name="Lasarre B."/>
            <person name="Mckinlay J.B."/>
        </authorList>
    </citation>
    <scope>NUCLEOTIDE SEQUENCE [LARGE SCALE GENOMIC DNA]</scope>
    <source>
        <strain evidence="1 2">DSM 11907</strain>
    </source>
</reference>
<protein>
    <recommendedName>
        <fullName evidence="3">Protein rhiA</fullName>
    </recommendedName>
</protein>
<gene>
    <name evidence="1" type="ORF">CH338_25410</name>
</gene>
<evidence type="ECO:0008006" key="3">
    <source>
        <dbReference type="Google" id="ProtNLM"/>
    </source>
</evidence>
<organism evidence="1 2">
    <name type="scientific">Rhodoplanes elegans</name>
    <dbReference type="NCBI Taxonomy" id="29408"/>
    <lineage>
        <taxon>Bacteria</taxon>
        <taxon>Pseudomonadati</taxon>
        <taxon>Pseudomonadota</taxon>
        <taxon>Alphaproteobacteria</taxon>
        <taxon>Hyphomicrobiales</taxon>
        <taxon>Nitrobacteraceae</taxon>
        <taxon>Rhodoplanes</taxon>
    </lineage>
</organism>
<dbReference type="AlphaFoldDB" id="A0A327K302"/>
<evidence type="ECO:0000313" key="2">
    <source>
        <dbReference type="Proteomes" id="UP000248863"/>
    </source>
</evidence>
<dbReference type="OrthoDB" id="2661796at2"/>
<proteinExistence type="predicted"/>
<name>A0A327K302_9BRAD</name>
<evidence type="ECO:0000313" key="1">
    <source>
        <dbReference type="EMBL" id="RAI31692.1"/>
    </source>
</evidence>
<accession>A0A327K302</accession>
<comment type="caution">
    <text evidence="1">The sequence shown here is derived from an EMBL/GenBank/DDBJ whole genome shotgun (WGS) entry which is preliminary data.</text>
</comment>
<dbReference type="RefSeq" id="WP_111359840.1">
    <property type="nucleotide sequence ID" value="NZ_NHSK01000045.1"/>
</dbReference>
<dbReference type="Proteomes" id="UP000248863">
    <property type="component" value="Unassembled WGS sequence"/>
</dbReference>
<dbReference type="EMBL" id="NPEU01000481">
    <property type="protein sequence ID" value="RAI31692.1"/>
    <property type="molecule type" value="Genomic_DNA"/>
</dbReference>
<sequence length="208" mass="22818">MAIPSQQYTLRFRNRSESQHDFLCYQQGIDVNLPNVYTLAWFAKPVANDAFVDFTWTIDYNFVWSEQGMLVPGVKFQAGQVVPAGLRESNRVEFTRIDGAFQFASQSSTGAAGSLTINGADGVPKRAAKFGIGMSGYGTHVVDAEPNFAAIFTPHPEYWVSFGDYDQGEVLDIQTLVNAAKVPFPANVYEMTVALDAGNNWTVAQGLV</sequence>